<gene>
    <name evidence="3" type="ORF">BN1205_096540</name>
</gene>
<name>A0A0F7VBY8_TOXGV</name>
<organism evidence="3">
    <name type="scientific">Toxoplasma gondii (strain ATCC 50861 / VEG)</name>
    <dbReference type="NCBI Taxonomy" id="432359"/>
    <lineage>
        <taxon>Eukaryota</taxon>
        <taxon>Sar</taxon>
        <taxon>Alveolata</taxon>
        <taxon>Apicomplexa</taxon>
        <taxon>Conoidasida</taxon>
        <taxon>Coccidia</taxon>
        <taxon>Eucoccidiorida</taxon>
        <taxon>Eimeriorina</taxon>
        <taxon>Sarcocystidae</taxon>
        <taxon>Toxoplasma</taxon>
    </lineage>
</organism>
<dbReference type="EMBL" id="LN714501">
    <property type="protein sequence ID" value="CEL77505.1"/>
    <property type="molecule type" value="Genomic_DNA"/>
</dbReference>
<evidence type="ECO:0000313" key="3">
    <source>
        <dbReference type="EMBL" id="CEL77505.1"/>
    </source>
</evidence>
<feature type="region of interest" description="Disordered" evidence="1">
    <location>
        <begin position="487"/>
        <end position="506"/>
    </location>
</feature>
<feature type="region of interest" description="Disordered" evidence="1">
    <location>
        <begin position="2054"/>
        <end position="2074"/>
    </location>
</feature>
<dbReference type="InterPro" id="IPR032151">
    <property type="entry name" value="CFAP61_N"/>
</dbReference>
<dbReference type="Pfam" id="PF16092">
    <property type="entry name" value="CFAP61_N"/>
    <property type="match status" value="1"/>
</dbReference>
<feature type="compositionally biased region" description="Acidic residues" evidence="1">
    <location>
        <begin position="1091"/>
        <end position="1108"/>
    </location>
</feature>
<dbReference type="InterPro" id="IPR011990">
    <property type="entry name" value="TPR-like_helical_dom_sf"/>
</dbReference>
<feature type="compositionally biased region" description="Low complexity" evidence="1">
    <location>
        <begin position="1131"/>
        <end position="1140"/>
    </location>
</feature>
<dbReference type="Gene3D" id="1.25.40.10">
    <property type="entry name" value="Tetratricopeptide repeat domain"/>
    <property type="match status" value="1"/>
</dbReference>
<accession>A0A0F7VBY8</accession>
<dbReference type="PANTHER" id="PTHR21178:SF8">
    <property type="entry name" value="CILIA- AND FLAGELLA-ASSOCIATED PROTEIN 61"/>
    <property type="match status" value="1"/>
</dbReference>
<feature type="domain" description="Cilia- and flagella-associated protein 61 N-terminal" evidence="2">
    <location>
        <begin position="509"/>
        <end position="687"/>
    </location>
</feature>
<evidence type="ECO:0000259" key="2">
    <source>
        <dbReference type="Pfam" id="PF16092"/>
    </source>
</evidence>
<reference evidence="3" key="1">
    <citation type="journal article" date="2015" name="PLoS ONE">
        <title>Comprehensive Evaluation of Toxoplasma gondii VEG and Neospora caninum LIV Genomes with Tachyzoite Stage Transcriptome and Proteome Defines Novel Transcript Features.</title>
        <authorList>
            <person name="Ramaprasad A."/>
            <person name="Mourier T."/>
            <person name="Naeem R."/>
            <person name="Malas T.B."/>
            <person name="Moussa E."/>
            <person name="Panigrahi A."/>
            <person name="Vermont S.J."/>
            <person name="Otto T.D."/>
            <person name="Wastling J."/>
            <person name="Pain A."/>
        </authorList>
    </citation>
    <scope>NUCLEOTIDE SEQUENCE</scope>
    <source>
        <strain evidence="3">VEG</strain>
    </source>
</reference>
<feature type="region of interest" description="Disordered" evidence="1">
    <location>
        <begin position="1090"/>
        <end position="1146"/>
    </location>
</feature>
<feature type="region of interest" description="Disordered" evidence="1">
    <location>
        <begin position="1839"/>
        <end position="1882"/>
    </location>
</feature>
<feature type="region of interest" description="Disordered" evidence="1">
    <location>
        <begin position="1454"/>
        <end position="1482"/>
    </location>
</feature>
<proteinExistence type="predicted"/>
<dbReference type="PANTHER" id="PTHR21178">
    <property type="entry name" value="CILIA- AND FLAGELLA-ASSOCIATED PROTEIN 61"/>
    <property type="match status" value="1"/>
</dbReference>
<protein>
    <recommendedName>
        <fullName evidence="2">Cilia- and flagella-associated protein 61 N-terminal domain-containing protein</fullName>
    </recommendedName>
</protein>
<sequence>MSAVKIQRLALPKGVSLKCEICSEPVAFRCSECPTYYCTREHFETDWYGVLHEIHQDVAELREVSKNVGTEKDRQQREKELISIRRKILEISRATAQKFVVQGQYVLAIAGALQALRMSEALYGTDSMEVVSSQLLLAEVHLEHPTPLSDEFDLPAGLQRLQSAEELLTLVNWSLFKHPEAGQRMRPHLCRNIGRLYSAQKRYDEALNAFALASKKSNNEAIRFYAKVCDIYFKWFDTVYVRSSQPGDVQPSLGDRHIGQEASTAVDWISTVLERIYEISSISIQPASDADSTINCNTVVSTMEDPAERGRRPRSFHDCPGGLVRKRSTSHDLSVSNRSDPRLQSCPNGARFACKEDCPEIQRLIQDVLSVPYVDECGKASQSDRRGKELLAFFGFETTSSPESLNFLEDLVDESYQSLVAEDEDGKIIGFVALNHSPRLLANEAQTKEESLSLFRYRWPEWLQATYSINCMWRPLCSANDGTKGSSSSSGRCEPVTAHSTVPPQSDGVPITPSNTLWISFLVYHSTTACSVLASMVEATFASAFELQNLALFNRFGSPTESPVLLPKLFDTFTPLVSQSPVLPKEIHALKVHFCSRNDCIKPLKIRQAEVEDYDDLVKVFDVATELRPADYGEFFLAELIGGQDDRNKCLAAEAHGFAVGLASFTTDIDINLLNNCFELESYDFLVDREYMNKIRTTMTFMQHRGSHMFFPSGGMPSSKRQLQSRYSRPLVRIWCWRFGTRNDAKNPGLGMCLFSTCATVCQLLSLGWCNCTGGFEALLMSVPQLHELNQAIDIKETLMLIIWQVHFTDASLRSASAITLDQALSAFKVFINIDCLERQRVASFLLEKWDVLATIFAKEELIPGGGAGYGDIPTKRLGEVPAESDRDICDCTVKLYHFWEFLLTQSEIHMPPEDISILLLCLHWWGDVPLYHPASDISKEMLKSALQRLSRAALECFAMTYGTPGWLQKLPIDHKNAFAINVFGLDKQWHSQALELILPAFSVFKNKEYCVILQPPSAPVLPFLRYFSPERKKQTSAFSQLLFLLHRQTFLTTPLFREMRETDVATVLEKAASVGLRLSQDAVINAVEDTNADDSDGVASSCEDESAESPTHSQMGDNETSEIANDSRLDSATASVSRRSSSDFDRPGECFVVVGTACSEAVAIAEVRIVRAAELQDVMLKYQLEPYILHHQKRKMQEVRELLDERRASREAKRKLRRIVAPAGETEQEEVIDEKLSYDAFGGHAFIDICLLDSAFQYYGPLLLREAMRLTGAKLLHMVVEPKGHVSPSFYHFFPVKPKAKSAIKYTETIASDHGFFVHETHGTSKLGHSPRADELTAAPVGSRRTVQEDWHFFKTHPASFSEISEDDAAPHPTQRFRFKDVTLLAPGGLPLVNRDTKPLLSQSTADYDEASEIRRLLLDLRVRVVDQRIHRIDRRNKLVYLDAGGCTDIVGPSKQPDTVKEEASLTANKRTKSHHPADSELNSPVLPYDFLVLAAGMQDAALQSIGLRSWGLRENHVNSNSPTMVNHADQTWTGKRKARNANSLPQRVNGCISSADPWLYDLLEENEPQDQEDEMLPVSEFAEGEPMETKCHDLLRNLGVTVLEGYTLRGVVPDGRGRLKSILLEDASLVGAEKRIPETASSCLSPRGVVAFKDEDDTVQSRRSFMDELADDWQSRGSDQRNVDSDVFEAIYQSGLVYDGRLVVNHRFQIGFYLAASVIRRLNPLFLCPSHPLASSPFFGDRLLDKRILRPPKEFLVPFASAEELFATPTVEELEAYLNRSPDTGKEQGDTNRLACLPRFKFPLCVQGVLAGSLNFYRLSLPPSHFPHASPSLTLTSHWSPPDATVPGTCLEGSSPPRPDETEDEREPAEQKTQSNAGDRRIATDTLELSWGDVIESNAGNAETWKHLLSVDGQVVQIDLDELHRMRQFKYLGPTRLRLDAFFFLMGLPISFFSRIQEKRKGGDVADLMAFFSEEEHWFEALLHPRIYKENARTTTSRRWRQPPFRSRGTCLQSKRTLQRQWALTQRRRRQSHELDLQSKVLVWIKQTKRAETHNRMKQKSARPTKNLSLQESLFPSKDSLNRFT</sequence>
<feature type="compositionally biased region" description="Polar residues" evidence="1">
    <location>
        <begin position="1109"/>
        <end position="1125"/>
    </location>
</feature>
<evidence type="ECO:0000256" key="1">
    <source>
        <dbReference type="SAM" id="MobiDB-lite"/>
    </source>
</evidence>
<dbReference type="InterPro" id="IPR038884">
    <property type="entry name" value="CFAP61"/>
</dbReference>